<evidence type="ECO:0000256" key="8">
    <source>
        <dbReference type="ARBA" id="ARBA00022989"/>
    </source>
</evidence>
<evidence type="ECO:0000256" key="1">
    <source>
        <dbReference type="ARBA" id="ARBA00001970"/>
    </source>
</evidence>
<evidence type="ECO:0000259" key="13">
    <source>
        <dbReference type="Pfam" id="PF03188"/>
    </source>
</evidence>
<organism evidence="14 15">
    <name type="scientific">Leucocoprinus leucothites</name>
    <dbReference type="NCBI Taxonomy" id="201217"/>
    <lineage>
        <taxon>Eukaryota</taxon>
        <taxon>Fungi</taxon>
        <taxon>Dikarya</taxon>
        <taxon>Basidiomycota</taxon>
        <taxon>Agaricomycotina</taxon>
        <taxon>Agaricomycetes</taxon>
        <taxon>Agaricomycetidae</taxon>
        <taxon>Agaricales</taxon>
        <taxon>Agaricineae</taxon>
        <taxon>Agaricaceae</taxon>
        <taxon>Leucocoprinus</taxon>
    </lineage>
</organism>
<keyword evidence="15" id="KW-1185">Reference proteome</keyword>
<name>A0A8H5G4A7_9AGAR</name>
<evidence type="ECO:0000256" key="10">
    <source>
        <dbReference type="ARBA" id="ARBA00023136"/>
    </source>
</evidence>
<feature type="transmembrane region" description="Helical" evidence="12">
    <location>
        <begin position="180"/>
        <end position="204"/>
    </location>
</feature>
<dbReference type="OrthoDB" id="432881at2759"/>
<evidence type="ECO:0000256" key="5">
    <source>
        <dbReference type="ARBA" id="ARBA00022692"/>
    </source>
</evidence>
<dbReference type="Pfam" id="PF03188">
    <property type="entry name" value="Cytochrom_B561"/>
    <property type="match status" value="1"/>
</dbReference>
<proteinExistence type="predicted"/>
<dbReference type="Gene3D" id="1.20.120.1770">
    <property type="match status" value="1"/>
</dbReference>
<evidence type="ECO:0000256" key="9">
    <source>
        <dbReference type="ARBA" id="ARBA00023004"/>
    </source>
</evidence>
<accession>A0A8H5G4A7</accession>
<dbReference type="GO" id="GO:0046872">
    <property type="term" value="F:metal ion binding"/>
    <property type="evidence" value="ECO:0007669"/>
    <property type="project" value="UniProtKB-KW"/>
</dbReference>
<dbReference type="CDD" id="cd08761">
    <property type="entry name" value="Cyt_b561_CYB561D2_like"/>
    <property type="match status" value="1"/>
</dbReference>
<evidence type="ECO:0000313" key="14">
    <source>
        <dbReference type="EMBL" id="KAF5358078.1"/>
    </source>
</evidence>
<evidence type="ECO:0000256" key="2">
    <source>
        <dbReference type="ARBA" id="ARBA00004141"/>
    </source>
</evidence>
<keyword evidence="4" id="KW-0349">Heme</keyword>
<keyword evidence="7" id="KW-0249">Electron transport</keyword>
<keyword evidence="6" id="KW-0479">Metal-binding</keyword>
<dbReference type="GO" id="GO:0140575">
    <property type="term" value="F:transmembrane monodehydroascorbate reductase activity"/>
    <property type="evidence" value="ECO:0007669"/>
    <property type="project" value="InterPro"/>
</dbReference>
<comment type="cofactor">
    <cofactor evidence="1">
        <name>heme b</name>
        <dbReference type="ChEBI" id="CHEBI:60344"/>
    </cofactor>
</comment>
<evidence type="ECO:0000256" key="6">
    <source>
        <dbReference type="ARBA" id="ARBA00022723"/>
    </source>
</evidence>
<keyword evidence="5 12" id="KW-0812">Transmembrane</keyword>
<comment type="subcellular location">
    <subcellularLocation>
        <location evidence="2">Membrane</location>
        <topology evidence="2">Multi-pass membrane protein</topology>
    </subcellularLocation>
</comment>
<keyword evidence="3" id="KW-0813">Transport</keyword>
<feature type="compositionally biased region" description="Basic and acidic residues" evidence="11">
    <location>
        <begin position="34"/>
        <end position="43"/>
    </location>
</feature>
<evidence type="ECO:0000256" key="12">
    <source>
        <dbReference type="SAM" id="Phobius"/>
    </source>
</evidence>
<dbReference type="PANTHER" id="PTHR15422:SF45">
    <property type="entry name" value="CYTOCHROME B561 DOMAIN-CONTAINING PROTEIN"/>
    <property type="match status" value="1"/>
</dbReference>
<keyword evidence="9" id="KW-0408">Iron</keyword>
<feature type="transmembrane region" description="Helical" evidence="12">
    <location>
        <begin position="149"/>
        <end position="168"/>
    </location>
</feature>
<evidence type="ECO:0000313" key="15">
    <source>
        <dbReference type="Proteomes" id="UP000559027"/>
    </source>
</evidence>
<feature type="region of interest" description="Disordered" evidence="11">
    <location>
        <begin position="1"/>
        <end position="48"/>
    </location>
</feature>
<gene>
    <name evidence="14" type="ORF">D9756_001746</name>
</gene>
<evidence type="ECO:0000256" key="3">
    <source>
        <dbReference type="ARBA" id="ARBA00022448"/>
    </source>
</evidence>
<evidence type="ECO:0000256" key="11">
    <source>
        <dbReference type="SAM" id="MobiDB-lite"/>
    </source>
</evidence>
<sequence>MPSEASSNTPRTRLGGNSTEVDRERLLTSDNPDSGDHRYRDDSGPAQPGVEVLFSTNVEMGADEESQVKPEGRPGDGWARNLAFAGVGILAITTWFTILSNDPAHYGWFALHPPMQSLALCFFTYGVMTLQPTSQPKTKAAGFIRHQTAVFYFGFSIIFLGTLAAVIHKTIHDMNQFQTWHAKFGLLCIVWLVGQVFLGAGSVWNGGSLFGRGMKAKALWKYHRLSGYILFALMMFTAHLGGVWSGWAATFVSAPVGLVAYTVAPAAIVIGVWSRVRTSKMQFR</sequence>
<feature type="transmembrane region" description="Helical" evidence="12">
    <location>
        <begin position="253"/>
        <end position="274"/>
    </location>
</feature>
<evidence type="ECO:0000256" key="4">
    <source>
        <dbReference type="ARBA" id="ARBA00022617"/>
    </source>
</evidence>
<reference evidence="14 15" key="1">
    <citation type="journal article" date="2020" name="ISME J.">
        <title>Uncovering the hidden diversity of litter-decomposition mechanisms in mushroom-forming fungi.</title>
        <authorList>
            <person name="Floudas D."/>
            <person name="Bentzer J."/>
            <person name="Ahren D."/>
            <person name="Johansson T."/>
            <person name="Persson P."/>
            <person name="Tunlid A."/>
        </authorList>
    </citation>
    <scope>NUCLEOTIDE SEQUENCE [LARGE SCALE GENOMIC DNA]</scope>
    <source>
        <strain evidence="14 15">CBS 146.42</strain>
    </source>
</reference>
<dbReference type="EMBL" id="JAACJO010000005">
    <property type="protein sequence ID" value="KAF5358078.1"/>
    <property type="molecule type" value="Genomic_DNA"/>
</dbReference>
<feature type="transmembrane region" description="Helical" evidence="12">
    <location>
        <begin position="225"/>
        <end position="247"/>
    </location>
</feature>
<dbReference type="InterPro" id="IPR006593">
    <property type="entry name" value="Cyt_b561/ferric_Rdtase_TM"/>
</dbReference>
<dbReference type="AlphaFoldDB" id="A0A8H5G4A7"/>
<dbReference type="Proteomes" id="UP000559027">
    <property type="component" value="Unassembled WGS sequence"/>
</dbReference>
<comment type="caution">
    <text evidence="14">The sequence shown here is derived from an EMBL/GenBank/DDBJ whole genome shotgun (WGS) entry which is preliminary data.</text>
</comment>
<dbReference type="GO" id="GO:0016020">
    <property type="term" value="C:membrane"/>
    <property type="evidence" value="ECO:0007669"/>
    <property type="project" value="UniProtKB-SubCell"/>
</dbReference>
<feature type="transmembrane region" description="Helical" evidence="12">
    <location>
        <begin position="82"/>
        <end position="100"/>
    </location>
</feature>
<protein>
    <recommendedName>
        <fullName evidence="13">Cytochrome b561 domain-containing protein</fullName>
    </recommendedName>
</protein>
<feature type="compositionally biased region" description="Polar residues" evidence="11">
    <location>
        <begin position="1"/>
        <end position="19"/>
    </location>
</feature>
<evidence type="ECO:0000256" key="7">
    <source>
        <dbReference type="ARBA" id="ARBA00022982"/>
    </source>
</evidence>
<dbReference type="PANTHER" id="PTHR15422">
    <property type="entry name" value="OS05G0565100 PROTEIN"/>
    <property type="match status" value="1"/>
</dbReference>
<keyword evidence="10 12" id="KW-0472">Membrane</keyword>
<feature type="domain" description="Cytochrome b561" evidence="13">
    <location>
        <begin position="112"/>
        <end position="242"/>
    </location>
</feature>
<feature type="transmembrane region" description="Helical" evidence="12">
    <location>
        <begin position="106"/>
        <end position="128"/>
    </location>
</feature>
<dbReference type="InterPro" id="IPR045150">
    <property type="entry name" value="CYB561D1/2"/>
</dbReference>
<keyword evidence="8 12" id="KW-1133">Transmembrane helix</keyword>